<keyword evidence="1" id="KW-0808">Transferase</keyword>
<evidence type="ECO:0000313" key="3">
    <source>
        <dbReference type="EMBL" id="ASA22802.1"/>
    </source>
</evidence>
<dbReference type="GO" id="GO:0004674">
    <property type="term" value="F:protein serine/threonine kinase activity"/>
    <property type="evidence" value="ECO:0007669"/>
    <property type="project" value="UniProtKB-KW"/>
</dbReference>
<dbReference type="Gene3D" id="3.30.565.10">
    <property type="entry name" value="Histidine kinase-like ATPase, C-terminal domain"/>
    <property type="match status" value="1"/>
</dbReference>
<evidence type="ECO:0000256" key="1">
    <source>
        <dbReference type="ARBA" id="ARBA00022527"/>
    </source>
</evidence>
<feature type="domain" description="Histidine kinase/HSP90-like ATPase" evidence="2">
    <location>
        <begin position="30"/>
        <end position="116"/>
    </location>
</feature>
<keyword evidence="1" id="KW-0723">Serine/threonine-protein kinase</keyword>
<keyword evidence="1" id="KW-0418">Kinase</keyword>
<dbReference type="OrthoDB" id="2620581at2"/>
<dbReference type="CDD" id="cd16936">
    <property type="entry name" value="HATPase_RsbW-like"/>
    <property type="match status" value="1"/>
</dbReference>
<sequence>MEVVQNEVVLYGLDQHQGIIDQIIQDMRIEADAFDVKLILVEAVTNAYLHGNLCDCKKPISIRYILQDGQLHLQVQDCGDGTEQIRIPETIDPLQLLEEGGRGLYLIRCCSDRAEMIRNTMFVSKRLKQPQPF</sequence>
<proteinExistence type="predicted"/>
<dbReference type="Proteomes" id="UP000249890">
    <property type="component" value="Chromosome"/>
</dbReference>
<dbReference type="KEGG" id="pdh:B9T62_19555"/>
<dbReference type="AlphaFoldDB" id="A0A2Z2KNL7"/>
<dbReference type="InterPro" id="IPR003594">
    <property type="entry name" value="HATPase_dom"/>
</dbReference>
<protein>
    <recommendedName>
        <fullName evidence="2">Histidine kinase/HSP90-like ATPase domain-containing protein</fullName>
    </recommendedName>
</protein>
<dbReference type="EMBL" id="CP021780">
    <property type="protein sequence ID" value="ASA22802.1"/>
    <property type="molecule type" value="Genomic_DNA"/>
</dbReference>
<dbReference type="SUPFAM" id="SSF55874">
    <property type="entry name" value="ATPase domain of HSP90 chaperone/DNA topoisomerase II/histidine kinase"/>
    <property type="match status" value="1"/>
</dbReference>
<name>A0A2Z2KNL7_9BACL</name>
<organism evidence="3 4">
    <name type="scientific">Paenibacillus donghaensis</name>
    <dbReference type="NCBI Taxonomy" id="414771"/>
    <lineage>
        <taxon>Bacteria</taxon>
        <taxon>Bacillati</taxon>
        <taxon>Bacillota</taxon>
        <taxon>Bacilli</taxon>
        <taxon>Bacillales</taxon>
        <taxon>Paenibacillaceae</taxon>
        <taxon>Paenibacillus</taxon>
    </lineage>
</organism>
<dbReference type="Pfam" id="PF13581">
    <property type="entry name" value="HATPase_c_2"/>
    <property type="match status" value="1"/>
</dbReference>
<dbReference type="InterPro" id="IPR050267">
    <property type="entry name" value="Anti-sigma-factor_SerPK"/>
</dbReference>
<keyword evidence="4" id="KW-1185">Reference proteome</keyword>
<gene>
    <name evidence="3" type="ORF">B9T62_19555</name>
</gene>
<evidence type="ECO:0000313" key="4">
    <source>
        <dbReference type="Proteomes" id="UP000249890"/>
    </source>
</evidence>
<reference evidence="3 4" key="1">
    <citation type="submission" date="2017-06" db="EMBL/GenBank/DDBJ databases">
        <title>Complete genome sequence of Paenibacillus donghaensis KCTC 13049T isolated from East Sea sediment, South Korea.</title>
        <authorList>
            <person name="Jung B.K."/>
            <person name="Hong S.-J."/>
            <person name="Shin J.-H."/>
        </authorList>
    </citation>
    <scope>NUCLEOTIDE SEQUENCE [LARGE SCALE GENOMIC DNA]</scope>
    <source>
        <strain evidence="3 4">KCTC 13049</strain>
    </source>
</reference>
<dbReference type="PANTHER" id="PTHR35526">
    <property type="entry name" value="ANTI-SIGMA-F FACTOR RSBW-RELATED"/>
    <property type="match status" value="1"/>
</dbReference>
<accession>A0A2Z2KNL7</accession>
<dbReference type="PANTHER" id="PTHR35526:SF3">
    <property type="entry name" value="ANTI-SIGMA-F FACTOR RSBW"/>
    <property type="match status" value="1"/>
</dbReference>
<dbReference type="RefSeq" id="WP_087916800.1">
    <property type="nucleotide sequence ID" value="NZ_CP021780.1"/>
</dbReference>
<dbReference type="InterPro" id="IPR036890">
    <property type="entry name" value="HATPase_C_sf"/>
</dbReference>
<evidence type="ECO:0000259" key="2">
    <source>
        <dbReference type="Pfam" id="PF13581"/>
    </source>
</evidence>